<evidence type="ECO:0000256" key="3">
    <source>
        <dbReference type="ARBA" id="ARBA00022771"/>
    </source>
</evidence>
<dbReference type="PANTHER" id="PTHR24379">
    <property type="entry name" value="KRAB AND ZINC FINGER DOMAIN-CONTAINING"/>
    <property type="match status" value="1"/>
</dbReference>
<dbReference type="FunFam" id="3.30.160.60:FF:000624">
    <property type="entry name" value="zinc finger protein 697"/>
    <property type="match status" value="1"/>
</dbReference>
<dbReference type="PROSITE" id="PS50157">
    <property type="entry name" value="ZINC_FINGER_C2H2_2"/>
    <property type="match status" value="4"/>
</dbReference>
<keyword evidence="1" id="KW-0479">Metal-binding</keyword>
<evidence type="ECO:0000256" key="4">
    <source>
        <dbReference type="ARBA" id="ARBA00022833"/>
    </source>
</evidence>
<reference evidence="7" key="2">
    <citation type="journal article" date="2015" name="J. Proteomics">
        <title>Sexual differences in the sialomes of the zebra tick, Rhipicephalus pulchellus.</title>
        <authorList>
            <person name="Tan A.W."/>
            <person name="Francischetti I.M."/>
            <person name="Slovak M."/>
            <person name="Kini R.M."/>
            <person name="Ribeiro J.M."/>
        </authorList>
    </citation>
    <scope>NUCLEOTIDE SEQUENCE</scope>
    <source>
        <tissue evidence="7">Salivary gland</tissue>
    </source>
</reference>
<feature type="domain" description="C2H2-type" evidence="6">
    <location>
        <begin position="84"/>
        <end position="111"/>
    </location>
</feature>
<feature type="domain" description="C2H2-type" evidence="6">
    <location>
        <begin position="164"/>
        <end position="191"/>
    </location>
</feature>
<proteinExistence type="evidence at transcript level"/>
<evidence type="ECO:0000256" key="1">
    <source>
        <dbReference type="ARBA" id="ARBA00022723"/>
    </source>
</evidence>
<dbReference type="Gene3D" id="3.30.160.60">
    <property type="entry name" value="Classic Zinc Finger"/>
    <property type="match status" value="3"/>
</dbReference>
<sequence length="220" mass="24771">KLFPLADPDVQQKRCPCGQVLNATDASQLPGWKVRREVSIQCGLQQMPPLPLPVEKFPAATTGDSAEEGTGDGMGKALKKEGLFQCHLCEHSARSSYRLRLHLLTHSTVKPFECEVCPAAFKSLASYRAHICKHTGETLYQCNLCPYSTAYKSSELEHRKTHVNACSMCPYRTKSKSRLLIHQQKHTSNKPFKCKICSLGFTQKYSLKIHMQRHLEPKLS</sequence>
<dbReference type="SMART" id="SM00355">
    <property type="entry name" value="ZnF_C2H2"/>
    <property type="match status" value="5"/>
</dbReference>
<evidence type="ECO:0000256" key="5">
    <source>
        <dbReference type="PROSITE-ProRule" id="PRU00042"/>
    </source>
</evidence>
<name>L7MED5_RHIPC</name>
<keyword evidence="4" id="KW-0862">Zinc</keyword>
<dbReference type="AlphaFoldDB" id="L7MED5"/>
<accession>L7MED5</accession>
<feature type="domain" description="C2H2-type" evidence="6">
    <location>
        <begin position="192"/>
        <end position="219"/>
    </location>
</feature>
<reference evidence="7" key="1">
    <citation type="submission" date="2012-11" db="EMBL/GenBank/DDBJ databases">
        <authorList>
            <person name="Lucero-Rivera Y.E."/>
            <person name="Tovar-Ramirez D."/>
        </authorList>
    </citation>
    <scope>NUCLEOTIDE SEQUENCE</scope>
    <source>
        <tissue evidence="7">Salivary gland</tissue>
    </source>
</reference>
<dbReference type="PROSITE" id="PS00028">
    <property type="entry name" value="ZINC_FINGER_C2H2_1"/>
    <property type="match status" value="2"/>
</dbReference>
<dbReference type="InterPro" id="IPR013087">
    <property type="entry name" value="Znf_C2H2_type"/>
</dbReference>
<keyword evidence="2" id="KW-0677">Repeat</keyword>
<dbReference type="InterPro" id="IPR036236">
    <property type="entry name" value="Znf_C2H2_sf"/>
</dbReference>
<dbReference type="GO" id="GO:0008270">
    <property type="term" value="F:zinc ion binding"/>
    <property type="evidence" value="ECO:0007669"/>
    <property type="project" value="UniProtKB-KW"/>
</dbReference>
<evidence type="ECO:0000313" key="7">
    <source>
        <dbReference type="EMBL" id="JAA62561.1"/>
    </source>
</evidence>
<protein>
    <submittedName>
        <fullName evidence="7">Putative zinc finger protein 37</fullName>
    </submittedName>
</protein>
<organism evidence="7">
    <name type="scientific">Rhipicephalus pulchellus</name>
    <name type="common">Yellow backed tick</name>
    <name type="synonym">Dermacentor pulchellus</name>
    <dbReference type="NCBI Taxonomy" id="72859"/>
    <lineage>
        <taxon>Eukaryota</taxon>
        <taxon>Metazoa</taxon>
        <taxon>Ecdysozoa</taxon>
        <taxon>Arthropoda</taxon>
        <taxon>Chelicerata</taxon>
        <taxon>Arachnida</taxon>
        <taxon>Acari</taxon>
        <taxon>Parasitiformes</taxon>
        <taxon>Ixodida</taxon>
        <taxon>Ixodoidea</taxon>
        <taxon>Ixodidae</taxon>
        <taxon>Rhipicephalinae</taxon>
        <taxon>Rhipicephalus</taxon>
        <taxon>Rhipicephalus</taxon>
    </lineage>
</organism>
<evidence type="ECO:0000256" key="2">
    <source>
        <dbReference type="ARBA" id="ARBA00022737"/>
    </source>
</evidence>
<evidence type="ECO:0000259" key="6">
    <source>
        <dbReference type="PROSITE" id="PS50157"/>
    </source>
</evidence>
<keyword evidence="3 5" id="KW-0863">Zinc-finger</keyword>
<feature type="non-terminal residue" evidence="7">
    <location>
        <position position="1"/>
    </location>
</feature>
<dbReference type="PANTHER" id="PTHR24379:SF121">
    <property type="entry name" value="C2H2-TYPE DOMAIN-CONTAINING PROTEIN"/>
    <property type="match status" value="1"/>
</dbReference>
<dbReference type="EMBL" id="GACK01002473">
    <property type="protein sequence ID" value="JAA62561.1"/>
    <property type="molecule type" value="mRNA"/>
</dbReference>
<dbReference type="SUPFAM" id="SSF57667">
    <property type="entry name" value="beta-beta-alpha zinc fingers"/>
    <property type="match status" value="3"/>
</dbReference>
<dbReference type="Pfam" id="PF00096">
    <property type="entry name" value="zf-C2H2"/>
    <property type="match status" value="2"/>
</dbReference>
<feature type="domain" description="C2H2-type" evidence="6">
    <location>
        <begin position="112"/>
        <end position="139"/>
    </location>
</feature>